<dbReference type="SMART" id="SM00028">
    <property type="entry name" value="TPR"/>
    <property type="match status" value="3"/>
</dbReference>
<evidence type="ECO:0000313" key="1">
    <source>
        <dbReference type="EMBL" id="WEK48461.1"/>
    </source>
</evidence>
<dbReference type="Gene3D" id="1.25.40.10">
    <property type="entry name" value="Tetratricopeptide repeat domain"/>
    <property type="match status" value="1"/>
</dbReference>
<dbReference type="InterPro" id="IPR011990">
    <property type="entry name" value="TPR-like_helical_dom_sf"/>
</dbReference>
<gene>
    <name evidence="1" type="ORF">P0Y56_13970</name>
</gene>
<dbReference type="SUPFAM" id="SSF48452">
    <property type="entry name" value="TPR-like"/>
    <property type="match status" value="1"/>
</dbReference>
<dbReference type="KEGG" id="acob:P0Y56_13970"/>
<reference evidence="1" key="1">
    <citation type="submission" date="2023-03" db="EMBL/GenBank/DDBJ databases">
        <title>Andean soil-derived lignocellulolytic bacterial consortium as a source of novel taxa and putative plastic-active enzymes.</title>
        <authorList>
            <person name="Diaz-Garcia L."/>
            <person name="Chuvochina M."/>
            <person name="Feuerriegel G."/>
            <person name="Bunk B."/>
            <person name="Sproer C."/>
            <person name="Streit W.R."/>
            <person name="Rodriguez L.M."/>
            <person name="Overmann J."/>
            <person name="Jimenez D.J."/>
        </authorList>
    </citation>
    <scope>NUCLEOTIDE SEQUENCE</scope>
    <source>
        <strain evidence="1">MAG 26</strain>
    </source>
</reference>
<dbReference type="AlphaFoldDB" id="A0AAJ6BQQ6"/>
<dbReference type="Proteomes" id="UP001218362">
    <property type="component" value="Chromosome"/>
</dbReference>
<dbReference type="InterPro" id="IPR019734">
    <property type="entry name" value="TPR_rpt"/>
</dbReference>
<sequence length="370" mass="39661">MQAEAQERLERLLSYLDQDPENVPLLRDVAQAAMAAAAMDQAKALYGRLKQLGELSEADSNDWAIAAMRSGEPKLAAATFAGLLETAPGDQALKFNLAWARSLAGDEEGARSLLDEELVDALPQAAQLEVHLLHAAGKFDEAAERAKAHLARHGDYSPLLAATSVLALDIEDEVLARECAERAGAHPDALTTLATLTLGDADPDRARALFERSLTINAQSPRAWVGLGLTDLVAGKSVEAGEKIDRGAELFGDHLGSWIAAGWAYLIAGDLSKARARFEHAVELDGTFAECQGSLAVTEILMGEGEAAKGRVEIALRLDRQCFSAAFANMLLAAVEGDPEKGRRFIEIALKQPIGESKRTIVDMVTRMAR</sequence>
<evidence type="ECO:0000313" key="2">
    <source>
        <dbReference type="Proteomes" id="UP001218362"/>
    </source>
</evidence>
<proteinExistence type="predicted"/>
<name>A0AAJ6BQQ6_9SPHN</name>
<dbReference type="EMBL" id="CP119316">
    <property type="protein sequence ID" value="WEK48461.1"/>
    <property type="molecule type" value="Genomic_DNA"/>
</dbReference>
<protein>
    <submittedName>
        <fullName evidence="1">Tetratricopeptide repeat protein</fullName>
    </submittedName>
</protein>
<organism evidence="1 2">
    <name type="scientific">Candidatus Andeanibacterium colombiense</name>
    <dbReference type="NCBI Taxonomy" id="3121345"/>
    <lineage>
        <taxon>Bacteria</taxon>
        <taxon>Pseudomonadati</taxon>
        <taxon>Pseudomonadota</taxon>
        <taxon>Alphaproteobacteria</taxon>
        <taxon>Sphingomonadales</taxon>
        <taxon>Sphingomonadaceae</taxon>
        <taxon>Candidatus Andeanibacterium</taxon>
    </lineage>
</organism>
<accession>A0AAJ6BQQ6</accession>